<proteinExistence type="predicted"/>
<protein>
    <submittedName>
        <fullName evidence="2">Uncharacterized protein</fullName>
    </submittedName>
</protein>
<evidence type="ECO:0000256" key="1">
    <source>
        <dbReference type="SAM" id="MobiDB-lite"/>
    </source>
</evidence>
<reference evidence="2" key="1">
    <citation type="submission" date="2020-06" db="EMBL/GenBank/DDBJ databases">
        <authorList>
            <person name="Li T."/>
            <person name="Hu X."/>
            <person name="Zhang T."/>
            <person name="Song X."/>
            <person name="Zhang H."/>
            <person name="Dai N."/>
            <person name="Sheng W."/>
            <person name="Hou X."/>
            <person name="Wei L."/>
        </authorList>
    </citation>
    <scope>NUCLEOTIDE SEQUENCE</scope>
    <source>
        <strain evidence="2">KEN1</strain>
        <tissue evidence="2">Leaf</tissue>
    </source>
</reference>
<organism evidence="2">
    <name type="scientific">Sesamum latifolium</name>
    <dbReference type="NCBI Taxonomy" id="2727402"/>
    <lineage>
        <taxon>Eukaryota</taxon>
        <taxon>Viridiplantae</taxon>
        <taxon>Streptophyta</taxon>
        <taxon>Embryophyta</taxon>
        <taxon>Tracheophyta</taxon>
        <taxon>Spermatophyta</taxon>
        <taxon>Magnoliopsida</taxon>
        <taxon>eudicotyledons</taxon>
        <taxon>Gunneridae</taxon>
        <taxon>Pentapetalae</taxon>
        <taxon>asterids</taxon>
        <taxon>lamiids</taxon>
        <taxon>Lamiales</taxon>
        <taxon>Pedaliaceae</taxon>
        <taxon>Sesamum</taxon>
    </lineage>
</organism>
<dbReference type="AlphaFoldDB" id="A0AAW2XQU1"/>
<dbReference type="EMBL" id="JACGWN010000003">
    <property type="protein sequence ID" value="KAL0455519.1"/>
    <property type="molecule type" value="Genomic_DNA"/>
</dbReference>
<accession>A0AAW2XQU1</accession>
<evidence type="ECO:0000313" key="2">
    <source>
        <dbReference type="EMBL" id="KAL0455519.1"/>
    </source>
</evidence>
<feature type="compositionally biased region" description="Polar residues" evidence="1">
    <location>
        <begin position="72"/>
        <end position="81"/>
    </location>
</feature>
<sequence>MHSLSEFGPQNYRVPRYVPPTEASSSCVCTEKFTSPPGLPATSPAATRGLANNRDSTGLASLATAPAAGPRPSQQPASSSMRIPAPLRPHDAT</sequence>
<gene>
    <name evidence="2" type="ORF">Slati_0891100</name>
</gene>
<feature type="region of interest" description="Disordered" evidence="1">
    <location>
        <begin position="1"/>
        <end position="93"/>
    </location>
</feature>
<name>A0AAW2XQU1_9LAMI</name>
<comment type="caution">
    <text evidence="2">The sequence shown here is derived from an EMBL/GenBank/DDBJ whole genome shotgun (WGS) entry which is preliminary data.</text>
</comment>
<reference evidence="2" key="2">
    <citation type="journal article" date="2024" name="Plant">
        <title>Genomic evolution and insights into agronomic trait innovations of Sesamum species.</title>
        <authorList>
            <person name="Miao H."/>
            <person name="Wang L."/>
            <person name="Qu L."/>
            <person name="Liu H."/>
            <person name="Sun Y."/>
            <person name="Le M."/>
            <person name="Wang Q."/>
            <person name="Wei S."/>
            <person name="Zheng Y."/>
            <person name="Lin W."/>
            <person name="Duan Y."/>
            <person name="Cao H."/>
            <person name="Xiong S."/>
            <person name="Wang X."/>
            <person name="Wei L."/>
            <person name="Li C."/>
            <person name="Ma Q."/>
            <person name="Ju M."/>
            <person name="Zhao R."/>
            <person name="Li G."/>
            <person name="Mu C."/>
            <person name="Tian Q."/>
            <person name="Mei H."/>
            <person name="Zhang T."/>
            <person name="Gao T."/>
            <person name="Zhang H."/>
        </authorList>
    </citation>
    <scope>NUCLEOTIDE SEQUENCE</scope>
    <source>
        <strain evidence="2">KEN1</strain>
    </source>
</reference>